<evidence type="ECO:0000313" key="1">
    <source>
        <dbReference type="EMBL" id="PTQ92637.1"/>
    </source>
</evidence>
<accession>A0A2T5J4P0</accession>
<dbReference type="AlphaFoldDB" id="A0A2T5J4P0"/>
<name>A0A2T5J4P0_9SPHI</name>
<dbReference type="Proteomes" id="UP000244168">
    <property type="component" value="Unassembled WGS sequence"/>
</dbReference>
<organism evidence="1 2">
    <name type="scientific">Mucilaginibacter yixingensis</name>
    <dbReference type="NCBI Taxonomy" id="1295612"/>
    <lineage>
        <taxon>Bacteria</taxon>
        <taxon>Pseudomonadati</taxon>
        <taxon>Bacteroidota</taxon>
        <taxon>Sphingobacteriia</taxon>
        <taxon>Sphingobacteriales</taxon>
        <taxon>Sphingobacteriaceae</taxon>
        <taxon>Mucilaginibacter</taxon>
    </lineage>
</organism>
<dbReference type="OrthoDB" id="637051at2"/>
<reference evidence="1 2" key="1">
    <citation type="submission" date="2018-04" db="EMBL/GenBank/DDBJ databases">
        <title>Genomic Encyclopedia of Archaeal and Bacterial Type Strains, Phase II (KMG-II): from individual species to whole genera.</title>
        <authorList>
            <person name="Goeker M."/>
        </authorList>
    </citation>
    <scope>NUCLEOTIDE SEQUENCE [LARGE SCALE GENOMIC DNA]</scope>
    <source>
        <strain evidence="1 2">DSM 26809</strain>
    </source>
</reference>
<dbReference type="EMBL" id="QAOQ01000011">
    <property type="protein sequence ID" value="PTQ92637.1"/>
    <property type="molecule type" value="Genomic_DNA"/>
</dbReference>
<evidence type="ECO:0000313" key="2">
    <source>
        <dbReference type="Proteomes" id="UP000244168"/>
    </source>
</evidence>
<keyword evidence="2" id="KW-1185">Reference proteome</keyword>
<sequence length="278" mass="31165">MKPISLLLLLLLFSIWGFAQTYDPLSLSKRIFSRDTMPDLSKYSTDEYQGHPNGTDLPSYFTPSFELLGQTANTAVVCMAITDTTGNVLNAYLHFKHETVWKLAAFRALAMTGIIQQVNAELKAMKPAQIDSIIASKPVDGVDQRIFKSKEEYQFVLDNSSLTLASDDKLVAHFNHHRQLFEQLKDELLANNNASAFEKDVKTKADGMKPRINALLISNVTAKGDTRCTGLDFLIGGITDNSVGYLYFKNEKDVPEMSPGEYIMIRKLGNGWYLYKTT</sequence>
<comment type="caution">
    <text evidence="1">The sequence shown here is derived from an EMBL/GenBank/DDBJ whole genome shotgun (WGS) entry which is preliminary data.</text>
</comment>
<proteinExistence type="predicted"/>
<protein>
    <submittedName>
        <fullName evidence="1">Uncharacterized protein</fullName>
    </submittedName>
</protein>
<gene>
    <name evidence="1" type="ORF">C8P68_11114</name>
</gene>
<dbReference type="RefSeq" id="WP_107831381.1">
    <property type="nucleotide sequence ID" value="NZ_CP160205.1"/>
</dbReference>